<feature type="transmembrane region" description="Helical" evidence="5">
    <location>
        <begin position="12"/>
        <end position="32"/>
    </location>
</feature>
<feature type="transmembrane region" description="Helical" evidence="5">
    <location>
        <begin position="135"/>
        <end position="158"/>
    </location>
</feature>
<gene>
    <name evidence="7" type="ORF">GSTUAT00008186001</name>
</gene>
<evidence type="ECO:0000259" key="6">
    <source>
        <dbReference type="Pfam" id="PF01284"/>
    </source>
</evidence>
<feature type="transmembrane region" description="Helical" evidence="5">
    <location>
        <begin position="52"/>
        <end position="70"/>
    </location>
</feature>
<keyword evidence="4 5" id="KW-0472">Membrane</keyword>
<dbReference type="EMBL" id="LN891180">
    <property type="protein sequence ID" value="CUS07726.1"/>
    <property type="molecule type" value="Genomic_DNA"/>
</dbReference>
<reference evidence="7" key="1">
    <citation type="submission" date="2015-10" db="EMBL/GenBank/DDBJ databases">
        <authorList>
            <person name="Regsiter A."/>
            <person name="william w."/>
        </authorList>
    </citation>
    <scope>NUCLEOTIDE SEQUENCE</scope>
    <source>
        <strain evidence="7">Montdore</strain>
    </source>
</reference>
<dbReference type="PANTHER" id="PTHR39608">
    <property type="entry name" value="INTEGRAL MEMBRANE PROTEIN (AFU_ORTHOLOGUE AFUA_5G08640)"/>
    <property type="match status" value="1"/>
</dbReference>
<protein>
    <recommendedName>
        <fullName evidence="6">MARVEL domain-containing protein</fullName>
    </recommendedName>
</protein>
<evidence type="ECO:0000256" key="2">
    <source>
        <dbReference type="ARBA" id="ARBA00022692"/>
    </source>
</evidence>
<dbReference type="Pfam" id="PF01284">
    <property type="entry name" value="MARVEL"/>
    <property type="match status" value="1"/>
</dbReference>
<evidence type="ECO:0000256" key="1">
    <source>
        <dbReference type="ARBA" id="ARBA00004141"/>
    </source>
</evidence>
<evidence type="ECO:0000256" key="5">
    <source>
        <dbReference type="SAM" id="Phobius"/>
    </source>
</evidence>
<evidence type="ECO:0000256" key="4">
    <source>
        <dbReference type="ARBA" id="ARBA00023136"/>
    </source>
</evidence>
<comment type="subcellular location">
    <subcellularLocation>
        <location evidence="1">Membrane</location>
        <topology evidence="1">Multi-pass membrane protein</topology>
    </subcellularLocation>
</comment>
<organism evidence="7 8">
    <name type="scientific">Tuber aestivum</name>
    <name type="common">summer truffle</name>
    <dbReference type="NCBI Taxonomy" id="59557"/>
    <lineage>
        <taxon>Eukaryota</taxon>
        <taxon>Fungi</taxon>
        <taxon>Dikarya</taxon>
        <taxon>Ascomycota</taxon>
        <taxon>Pezizomycotina</taxon>
        <taxon>Pezizomycetes</taxon>
        <taxon>Pezizales</taxon>
        <taxon>Tuberaceae</taxon>
        <taxon>Tuber</taxon>
    </lineage>
</organism>
<accession>A0A292PJR6</accession>
<keyword evidence="8" id="KW-1185">Reference proteome</keyword>
<dbReference type="AlphaFoldDB" id="A0A292PJR6"/>
<feature type="domain" description="MARVEL" evidence="6">
    <location>
        <begin position="9"/>
        <end position="153"/>
    </location>
</feature>
<evidence type="ECO:0000256" key="3">
    <source>
        <dbReference type="ARBA" id="ARBA00022989"/>
    </source>
</evidence>
<sequence length="178" mass="20544">MAGGMLKSCTWLIRLMQLIFAIILVGAISYMIDQYRHYGWNVPKDLIVPEVFSVLAIIISGLSMISIFFLGYSLQLVAALLDVAMFAGYLASSILLRDNYFRRSWMNPLWNELVWMRATNQDSRHERRNTGLVKLLVAFVVIQVVLFFTTTILSILVARKMEKEKRLDERKRGEHVNV</sequence>
<evidence type="ECO:0000313" key="8">
    <source>
        <dbReference type="Proteomes" id="UP001412239"/>
    </source>
</evidence>
<name>A0A292PJR6_9PEZI</name>
<keyword evidence="3 5" id="KW-1133">Transmembrane helix</keyword>
<keyword evidence="2 5" id="KW-0812">Transmembrane</keyword>
<dbReference type="PANTHER" id="PTHR39608:SF1">
    <property type="entry name" value="INTEGRAL MEMBRANE PROTEIN (AFU_ORTHOLOGUE AFUA_5G08640)"/>
    <property type="match status" value="1"/>
</dbReference>
<dbReference type="Proteomes" id="UP001412239">
    <property type="component" value="Unassembled WGS sequence"/>
</dbReference>
<evidence type="ECO:0000313" key="7">
    <source>
        <dbReference type="EMBL" id="CUS07726.1"/>
    </source>
</evidence>
<dbReference type="InterPro" id="IPR008253">
    <property type="entry name" value="Marvel"/>
</dbReference>
<dbReference type="GO" id="GO:0016020">
    <property type="term" value="C:membrane"/>
    <property type="evidence" value="ECO:0007669"/>
    <property type="project" value="UniProtKB-SubCell"/>
</dbReference>
<feature type="transmembrane region" description="Helical" evidence="5">
    <location>
        <begin position="77"/>
        <end position="96"/>
    </location>
</feature>
<proteinExistence type="predicted"/>